<dbReference type="HOGENOM" id="CLU_2906677_0_0_1"/>
<sequence length="62" mass="6960">MPRLCRLNNVGVLVEVSVCTSERAYIECTHQWFLGCEQNNAVDGVEVALLAAMLRFYQVSVI</sequence>
<keyword evidence="2" id="KW-1185">Reference proteome</keyword>
<dbReference type="Proteomes" id="UP000015102">
    <property type="component" value="Unassembled WGS sequence"/>
</dbReference>
<dbReference type="AlphaFoldDB" id="T1GIU5"/>
<dbReference type="EnsemblMetazoa" id="MESCA003380-RA">
    <property type="protein sequence ID" value="MESCA003380-PA"/>
    <property type="gene ID" value="MESCA003380"/>
</dbReference>
<accession>T1GIU5</accession>
<organism evidence="1 2">
    <name type="scientific">Megaselia scalaris</name>
    <name type="common">Humpbacked fly</name>
    <name type="synonym">Phora scalaris</name>
    <dbReference type="NCBI Taxonomy" id="36166"/>
    <lineage>
        <taxon>Eukaryota</taxon>
        <taxon>Metazoa</taxon>
        <taxon>Ecdysozoa</taxon>
        <taxon>Arthropoda</taxon>
        <taxon>Hexapoda</taxon>
        <taxon>Insecta</taxon>
        <taxon>Pterygota</taxon>
        <taxon>Neoptera</taxon>
        <taxon>Endopterygota</taxon>
        <taxon>Diptera</taxon>
        <taxon>Brachycera</taxon>
        <taxon>Muscomorpha</taxon>
        <taxon>Platypezoidea</taxon>
        <taxon>Phoridae</taxon>
        <taxon>Megaseliini</taxon>
        <taxon>Megaselia</taxon>
    </lineage>
</organism>
<reference evidence="1" key="2">
    <citation type="submission" date="2015-06" db="UniProtKB">
        <authorList>
            <consortium name="EnsemblMetazoa"/>
        </authorList>
    </citation>
    <scope>IDENTIFICATION</scope>
</reference>
<proteinExistence type="predicted"/>
<dbReference type="EMBL" id="CAQQ02164878">
    <property type="status" value="NOT_ANNOTATED_CDS"/>
    <property type="molecule type" value="Genomic_DNA"/>
</dbReference>
<dbReference type="EMBL" id="CAQQ02164877">
    <property type="status" value="NOT_ANNOTATED_CDS"/>
    <property type="molecule type" value="Genomic_DNA"/>
</dbReference>
<reference evidence="2" key="1">
    <citation type="submission" date="2013-02" db="EMBL/GenBank/DDBJ databases">
        <authorList>
            <person name="Hughes D."/>
        </authorList>
    </citation>
    <scope>NUCLEOTIDE SEQUENCE</scope>
    <source>
        <strain>Durham</strain>
        <strain evidence="2">NC isolate 2 -- Noor lab</strain>
    </source>
</reference>
<evidence type="ECO:0000313" key="2">
    <source>
        <dbReference type="Proteomes" id="UP000015102"/>
    </source>
</evidence>
<name>T1GIU5_MEGSC</name>
<protein>
    <submittedName>
        <fullName evidence="1">Uncharacterized protein</fullName>
    </submittedName>
</protein>
<evidence type="ECO:0000313" key="1">
    <source>
        <dbReference type="EnsemblMetazoa" id="MESCA003380-PA"/>
    </source>
</evidence>